<feature type="chain" id="PRO_5045839536" evidence="1">
    <location>
        <begin position="20"/>
        <end position="434"/>
    </location>
</feature>
<dbReference type="Proteomes" id="UP001526147">
    <property type="component" value="Unassembled WGS sequence"/>
</dbReference>
<dbReference type="InterPro" id="IPR006059">
    <property type="entry name" value="SBP"/>
</dbReference>
<gene>
    <name evidence="2" type="ORF">OIH86_15380</name>
</gene>
<reference evidence="2 3" key="1">
    <citation type="submission" date="2022-10" db="EMBL/GenBank/DDBJ databases">
        <title>Draft genome assembly of moderately radiation resistant bacterium Metabacillus halosaccharovorans.</title>
        <authorList>
            <person name="Pal S."/>
            <person name="Gopinathan A."/>
        </authorList>
    </citation>
    <scope>NUCLEOTIDE SEQUENCE [LARGE SCALE GENOMIC DNA]</scope>
    <source>
        <strain evidence="2 3">VITHBRA001</strain>
    </source>
</reference>
<proteinExistence type="predicted"/>
<dbReference type="Gene3D" id="3.40.190.10">
    <property type="entry name" value="Periplasmic binding protein-like II"/>
    <property type="match status" value="2"/>
</dbReference>
<dbReference type="InterPro" id="IPR050490">
    <property type="entry name" value="Bact_solute-bd_prot1"/>
</dbReference>
<organism evidence="2 3">
    <name type="scientific">Metabacillus halosaccharovorans</name>
    <dbReference type="NCBI Taxonomy" id="930124"/>
    <lineage>
        <taxon>Bacteria</taxon>
        <taxon>Bacillati</taxon>
        <taxon>Bacillota</taxon>
        <taxon>Bacilli</taxon>
        <taxon>Bacillales</taxon>
        <taxon>Bacillaceae</taxon>
        <taxon>Metabacillus</taxon>
    </lineage>
</organism>
<dbReference type="RefSeq" id="WP_264143486.1">
    <property type="nucleotide sequence ID" value="NZ_JAOYEY010000043.1"/>
</dbReference>
<protein>
    <submittedName>
        <fullName evidence="2">ABC transporter substrate-binding protein</fullName>
    </submittedName>
</protein>
<evidence type="ECO:0000313" key="3">
    <source>
        <dbReference type="Proteomes" id="UP001526147"/>
    </source>
</evidence>
<feature type="signal peptide" evidence="1">
    <location>
        <begin position="1"/>
        <end position="19"/>
    </location>
</feature>
<name>A0ABT3DJ09_9BACI</name>
<dbReference type="PANTHER" id="PTHR43649">
    <property type="entry name" value="ARABINOSE-BINDING PROTEIN-RELATED"/>
    <property type="match status" value="1"/>
</dbReference>
<evidence type="ECO:0000256" key="1">
    <source>
        <dbReference type="SAM" id="SignalP"/>
    </source>
</evidence>
<dbReference type="PANTHER" id="PTHR43649:SF11">
    <property type="entry name" value="ABC TRANSPORTER SUBSTRATE-BINDING PROTEIN YESO-RELATED"/>
    <property type="match status" value="1"/>
</dbReference>
<accession>A0ABT3DJ09</accession>
<evidence type="ECO:0000313" key="2">
    <source>
        <dbReference type="EMBL" id="MCV9887021.1"/>
    </source>
</evidence>
<keyword evidence="1" id="KW-0732">Signal</keyword>
<dbReference type="SUPFAM" id="SSF53850">
    <property type="entry name" value="Periplasmic binding protein-like II"/>
    <property type="match status" value="1"/>
</dbReference>
<sequence length="434" mass="48568">MKKWLMVVMSILMVFTLAACSGSNTTSKSRSDSKDSKDDKITLRFAWWGSEPRHEYTLKMIELYEEQNPNVKIQPEYASWDDFWEKLAPQASANQLPDIIQMDLSYITQYSNNNQLADLKPFFGKKIDTTDLSQDFLDGGKIGENYYGLNGGVNALAFQYDPELLKKIGVDKISEDWTWEDYQDMAQKAADADLFFENGPGTAPDVSFNYYLRTNGKRLYSEDGTTLGYEDDKLFVDFFSMYADLVKEKAIQSPDASTQVKGLEDDPVVKQQSIGLIQWSNQFIGIQEAANRPLEMVGLPGPNADQGLFLKPGLFWSVANSSKNKEEAAKFINFLTNDIEANKLMLGDRGVPGSPKVQEALLPLLSPAQKQVFNYVAWAGEHSSPYNGPDPSKAAEVINLLKNTADQIAYGVLKPEEAAKQFRQQAESILAQGK</sequence>
<comment type="caution">
    <text evidence="2">The sequence shown here is derived from an EMBL/GenBank/DDBJ whole genome shotgun (WGS) entry which is preliminary data.</text>
</comment>
<keyword evidence="3" id="KW-1185">Reference proteome</keyword>
<dbReference type="Pfam" id="PF13416">
    <property type="entry name" value="SBP_bac_8"/>
    <property type="match status" value="1"/>
</dbReference>
<dbReference type="PROSITE" id="PS51257">
    <property type="entry name" value="PROKAR_LIPOPROTEIN"/>
    <property type="match status" value="1"/>
</dbReference>
<dbReference type="EMBL" id="JAOYEY010000043">
    <property type="protein sequence ID" value="MCV9887021.1"/>
    <property type="molecule type" value="Genomic_DNA"/>
</dbReference>